<dbReference type="Pfam" id="PF01571">
    <property type="entry name" value="GCV_T"/>
    <property type="match status" value="1"/>
</dbReference>
<dbReference type="Pfam" id="PF08669">
    <property type="entry name" value="GCV_T_C"/>
    <property type="match status" value="1"/>
</dbReference>
<name>A0A1L2ZPZ0_9MICC</name>
<dbReference type="KEGG" id="nae:BHE16_08815"/>
<dbReference type="SUPFAM" id="SSF51905">
    <property type="entry name" value="FAD/NAD(P)-binding domain"/>
    <property type="match status" value="1"/>
</dbReference>
<dbReference type="Gene3D" id="3.50.50.60">
    <property type="entry name" value="FAD/NAD(P)-binding domain"/>
    <property type="match status" value="1"/>
</dbReference>
<dbReference type="PANTHER" id="PTHR43757:SF2">
    <property type="entry name" value="AMINOMETHYLTRANSFERASE, MITOCHONDRIAL"/>
    <property type="match status" value="1"/>
</dbReference>
<dbReference type="InterPro" id="IPR013977">
    <property type="entry name" value="GcvT_C"/>
</dbReference>
<dbReference type="Gene3D" id="3.10.20.440">
    <property type="entry name" value="2Fe-2S iron-sulphur cluster binding domain, sarcosine oxidase, alpha subunit, N-terminal domain"/>
    <property type="match status" value="1"/>
</dbReference>
<dbReference type="InterPro" id="IPR029043">
    <property type="entry name" value="GcvT/YgfZ_C"/>
</dbReference>
<keyword evidence="2" id="KW-0560">Oxidoreductase</keyword>
<dbReference type="InterPro" id="IPR027266">
    <property type="entry name" value="TrmE/GcvT-like"/>
</dbReference>
<evidence type="ECO:0000256" key="1">
    <source>
        <dbReference type="ARBA" id="ARBA00008609"/>
    </source>
</evidence>
<feature type="domain" description="FAD/NAD(P)-binding" evidence="4">
    <location>
        <begin position="123"/>
        <end position="268"/>
    </location>
</feature>
<organism evidence="7 8">
    <name type="scientific">Neomicrococcus aestuarii</name>
    <dbReference type="NCBI Taxonomy" id="556325"/>
    <lineage>
        <taxon>Bacteria</taxon>
        <taxon>Bacillati</taxon>
        <taxon>Actinomycetota</taxon>
        <taxon>Actinomycetes</taxon>
        <taxon>Micrococcales</taxon>
        <taxon>Micrococcaceae</taxon>
        <taxon>Neomicrococcus</taxon>
    </lineage>
</organism>
<dbReference type="OrthoDB" id="5287468at2"/>
<dbReference type="Pfam" id="PF07992">
    <property type="entry name" value="Pyr_redox_2"/>
    <property type="match status" value="1"/>
</dbReference>
<dbReference type="STRING" id="556325.BHE16_08815"/>
<feature type="domain" description="GCVT N-terminal" evidence="3">
    <location>
        <begin position="578"/>
        <end position="849"/>
    </location>
</feature>
<dbReference type="Gene3D" id="3.30.1360.120">
    <property type="entry name" value="Probable tRNA modification gtpase trme, domain 1"/>
    <property type="match status" value="1"/>
</dbReference>
<feature type="domain" description="Aminomethyltransferase C-terminal" evidence="5">
    <location>
        <begin position="873"/>
        <end position="962"/>
    </location>
</feature>
<sequence length="970" mass="103629">MTAQNNRLASGGVVNRDAALSFTIDGQSFTGFAGDTAASAFLASGNIRVGNSIYLGRPRGVLSAGVEEPNAFVMVKGSHNESMIPATSLELEDGMELLFQDGIGTLDQRKDTAEYDKKHVFTDVLVIGAGPAGLAAASAAAKIGQRVMILEQDFALGGDLLSADATETVNGQPASEYLAAVTAELEAAQNVTVLTRTSAFGSYDNNYVIALEKRVTTNPNASRQRLWHITAKRVVLAVGAMERQIVFANNDVPGVMLASAVRTYINRYGVLPGKNAVVFTTNDSAQATVRALEAAGATVTVVDARNGEAVVDVTSNGDRVTSVTLAPINELGDITGETREVSADLVAVSGGWSPTVNLHSQCQGVMHWNNELAGFIPEPTVKNQTLAGSVNGTYSLEASIAEGKAAGETEAASSSSIEERIRIAGTTLQLWSVAAPNGEWDQHFVDPQRDNTAKDILRATGAGMRSIEHVKRYTSISTGVDQGKIGGVNTIGILTRLLKGEDARAIAVGQPGQDASGGAESGLINDGGEATEAKPKPVAPGLFGTTTFRAPFTPVAFAALAGRSIGELYDPARTTAAHAWHVAHGAKFEDVGQWKRPWFYPQGNEDMDQAVARECIAARESVAMMDASTLGKIEIRGKDAAEFLNRMYTNPFLKLPVGKARYGIMCSPDGMIFDDGVTLRLAEDRFFMTTTTGGAAKVLDWLEEWSQTEWPELDVFFSSVTEQWATTAVVGPKSREVIAKLAPGLDVSKEGFGFMEFRETVLASGIPARICRITFSGELAFEVNVPTTYGLKVWEDIVAAGEEFNITPYGTETMHVLRAEKAYPIVGQDTDGTVTPQDLNMEWIIGKNKEFVGKRSFARLSHTDHVRKQWVSVLPVDKTLRLPEGTQIVRKEDLGSYDGTGLPSAPIPMVGHVTSSYDSQALGRTFGLALLKDGLNLIGTQLVASFDGRFADVEVGNTVLFDPEGARRDG</sequence>
<dbReference type="InterPro" id="IPR036188">
    <property type="entry name" value="FAD/NAD-bd_sf"/>
</dbReference>
<dbReference type="Pfam" id="PF17806">
    <property type="entry name" value="SO_alpha_A3"/>
    <property type="match status" value="1"/>
</dbReference>
<dbReference type="PRINTS" id="PR00368">
    <property type="entry name" value="FADPNR"/>
</dbReference>
<keyword evidence="8" id="KW-1185">Reference proteome</keyword>
<dbReference type="Proteomes" id="UP000183530">
    <property type="component" value="Chromosome"/>
</dbReference>
<dbReference type="SUPFAM" id="SSF101790">
    <property type="entry name" value="Aminomethyltransferase beta-barrel domain"/>
    <property type="match status" value="1"/>
</dbReference>
<protein>
    <submittedName>
        <fullName evidence="7">Ferredoxin</fullName>
    </submittedName>
</protein>
<dbReference type="InterPro" id="IPR041117">
    <property type="entry name" value="SoxA_A3"/>
</dbReference>
<dbReference type="PANTHER" id="PTHR43757">
    <property type="entry name" value="AMINOMETHYLTRANSFERASE"/>
    <property type="match status" value="1"/>
</dbReference>
<evidence type="ECO:0000313" key="8">
    <source>
        <dbReference type="Proteomes" id="UP000183530"/>
    </source>
</evidence>
<comment type="similarity">
    <text evidence="1">Belongs to the GcvT family.</text>
</comment>
<evidence type="ECO:0000259" key="6">
    <source>
        <dbReference type="Pfam" id="PF17806"/>
    </source>
</evidence>
<dbReference type="EMBL" id="CP018135">
    <property type="protein sequence ID" value="APF41081.1"/>
    <property type="molecule type" value="Genomic_DNA"/>
</dbReference>
<reference evidence="7 8" key="1">
    <citation type="submission" date="2016-11" db="EMBL/GenBank/DDBJ databases">
        <title>Genome sequencing of Zhihengliuella aestuarii B18 antagonistic to Plasmodiophora brassicae.</title>
        <authorList>
            <person name="Luo Y."/>
        </authorList>
    </citation>
    <scope>NUCLEOTIDE SEQUENCE [LARGE SCALE GENOMIC DNA]</scope>
    <source>
        <strain evidence="7 8">B18</strain>
    </source>
</reference>
<dbReference type="AlphaFoldDB" id="A0A1L2ZPZ0"/>
<gene>
    <name evidence="7" type="ORF">BHE16_08815</name>
</gene>
<dbReference type="Pfam" id="PF13510">
    <property type="entry name" value="Fer2_4"/>
    <property type="match status" value="1"/>
</dbReference>
<accession>A0A1L2ZPZ0</accession>
<feature type="domain" description="SoxA A3" evidence="6">
    <location>
        <begin position="441"/>
        <end position="504"/>
    </location>
</feature>
<evidence type="ECO:0000259" key="3">
    <source>
        <dbReference type="Pfam" id="PF01571"/>
    </source>
</evidence>
<dbReference type="SUPFAM" id="SSF103025">
    <property type="entry name" value="Folate-binding domain"/>
    <property type="match status" value="1"/>
</dbReference>
<evidence type="ECO:0000313" key="7">
    <source>
        <dbReference type="EMBL" id="APF41081.1"/>
    </source>
</evidence>
<dbReference type="GO" id="GO:0016491">
    <property type="term" value="F:oxidoreductase activity"/>
    <property type="evidence" value="ECO:0007669"/>
    <property type="project" value="UniProtKB-KW"/>
</dbReference>
<dbReference type="InterPro" id="IPR042204">
    <property type="entry name" value="2Fe-2S-bd_N"/>
</dbReference>
<evidence type="ECO:0000256" key="2">
    <source>
        <dbReference type="ARBA" id="ARBA00023002"/>
    </source>
</evidence>
<dbReference type="InterPro" id="IPR028896">
    <property type="entry name" value="GcvT/YgfZ/DmdA"/>
</dbReference>
<dbReference type="InterPro" id="IPR006222">
    <property type="entry name" value="GCVT_N"/>
</dbReference>
<dbReference type="RefSeq" id="WP_071894552.1">
    <property type="nucleotide sequence ID" value="NZ_CP018135.1"/>
</dbReference>
<dbReference type="PRINTS" id="PR00469">
    <property type="entry name" value="PNDRDTASEII"/>
</dbReference>
<proteinExistence type="inferred from homology"/>
<evidence type="ECO:0000259" key="4">
    <source>
        <dbReference type="Pfam" id="PF07992"/>
    </source>
</evidence>
<dbReference type="InterPro" id="IPR023753">
    <property type="entry name" value="FAD/NAD-binding_dom"/>
</dbReference>
<evidence type="ECO:0000259" key="5">
    <source>
        <dbReference type="Pfam" id="PF08669"/>
    </source>
</evidence>